<accession>X0Z194</accession>
<dbReference type="EMBL" id="BART01005820">
    <property type="protein sequence ID" value="GAG54273.1"/>
    <property type="molecule type" value="Genomic_DNA"/>
</dbReference>
<keyword evidence="1" id="KW-0472">Membrane</keyword>
<dbReference type="InterPro" id="IPR000620">
    <property type="entry name" value="EamA_dom"/>
</dbReference>
<name>X0Z194_9ZZZZ</name>
<feature type="transmembrane region" description="Helical" evidence="1">
    <location>
        <begin position="25"/>
        <end position="43"/>
    </location>
</feature>
<dbReference type="SUPFAM" id="SSF103481">
    <property type="entry name" value="Multidrug resistance efflux transporter EmrE"/>
    <property type="match status" value="1"/>
</dbReference>
<sequence length="121" mass="13635">MIFFWGFSFIVVDIAMDFVTPLSIALYRLLIAAISMILIDIYLRKKNSKDDTLTSDNISNNESERNYWLYIILASLAGVSVYLIVIYSAISLIGPSLPVLVDCLINPILITLLSLIIFKEN</sequence>
<evidence type="ECO:0000259" key="2">
    <source>
        <dbReference type="Pfam" id="PF00892"/>
    </source>
</evidence>
<keyword evidence="1" id="KW-1133">Transmembrane helix</keyword>
<feature type="transmembrane region" description="Helical" evidence="1">
    <location>
        <begin position="96"/>
        <end position="118"/>
    </location>
</feature>
<feature type="transmembrane region" description="Helical" evidence="1">
    <location>
        <begin position="67"/>
        <end position="90"/>
    </location>
</feature>
<dbReference type="GO" id="GO:0016020">
    <property type="term" value="C:membrane"/>
    <property type="evidence" value="ECO:0007669"/>
    <property type="project" value="InterPro"/>
</dbReference>
<evidence type="ECO:0000313" key="3">
    <source>
        <dbReference type="EMBL" id="GAG54273.1"/>
    </source>
</evidence>
<dbReference type="Pfam" id="PF00892">
    <property type="entry name" value="EamA"/>
    <property type="match status" value="1"/>
</dbReference>
<keyword evidence="1" id="KW-0812">Transmembrane</keyword>
<evidence type="ECO:0000256" key="1">
    <source>
        <dbReference type="SAM" id="Phobius"/>
    </source>
</evidence>
<dbReference type="AlphaFoldDB" id="X0Z194"/>
<reference evidence="3" key="1">
    <citation type="journal article" date="2014" name="Front. Microbiol.">
        <title>High frequency of phylogenetically diverse reductive dehalogenase-homologous genes in deep subseafloor sedimentary metagenomes.</title>
        <authorList>
            <person name="Kawai M."/>
            <person name="Futagami T."/>
            <person name="Toyoda A."/>
            <person name="Takaki Y."/>
            <person name="Nishi S."/>
            <person name="Hori S."/>
            <person name="Arai W."/>
            <person name="Tsubouchi T."/>
            <person name="Morono Y."/>
            <person name="Uchiyama I."/>
            <person name="Ito T."/>
            <person name="Fujiyama A."/>
            <person name="Inagaki F."/>
            <person name="Takami H."/>
        </authorList>
    </citation>
    <scope>NUCLEOTIDE SEQUENCE</scope>
    <source>
        <strain evidence="3">Expedition CK06-06</strain>
    </source>
</reference>
<gene>
    <name evidence="3" type="ORF">S01H4_13193</name>
</gene>
<organism evidence="3">
    <name type="scientific">marine sediment metagenome</name>
    <dbReference type="NCBI Taxonomy" id="412755"/>
    <lineage>
        <taxon>unclassified sequences</taxon>
        <taxon>metagenomes</taxon>
        <taxon>ecological metagenomes</taxon>
    </lineage>
</organism>
<feature type="domain" description="EamA" evidence="2">
    <location>
        <begin position="3"/>
        <end position="121"/>
    </location>
</feature>
<dbReference type="InterPro" id="IPR037185">
    <property type="entry name" value="EmrE-like"/>
</dbReference>
<comment type="caution">
    <text evidence="3">The sequence shown here is derived from an EMBL/GenBank/DDBJ whole genome shotgun (WGS) entry which is preliminary data.</text>
</comment>
<protein>
    <recommendedName>
        <fullName evidence="2">EamA domain-containing protein</fullName>
    </recommendedName>
</protein>
<proteinExistence type="predicted"/>